<feature type="compositionally biased region" description="Polar residues" evidence="3">
    <location>
        <begin position="481"/>
        <end position="491"/>
    </location>
</feature>
<evidence type="ECO:0000256" key="3">
    <source>
        <dbReference type="SAM" id="MobiDB-lite"/>
    </source>
</evidence>
<sequence>MVSVQRSHAMGVQTTDQHVNTRSQTFFDLSRNRLSELPAEACHFVSLESLNLYQNCIRYIPEAVLNLQSLTFLNISRNQLSTLPVHLCSLPLKVLIASNNKLVSIPEEIGQLRQLTELDVSCNEIQTIPPQIGSLESLRDLNVRRNHLVRLPEELAELPLIRLDFSCNKITTIPVCYRNLRHLQTIMLENNPLQSPPAQICIKGKIHIFKYLNIEACKIAPDLPDYDRRPMGFGSCHEELYSSRPYGALDSGFNSVDSGDKRWSGNEPTDEFSDLPLRVAEITKEQRVRRENQYQENRGSTVVTNGGVEHDLDQIDYIDSCATEEEEEEVRQPKCVDSDSLSSQFMAYIDQRRISNESSPAKPVSAREIQKAEDTRRYLQQNRDTELRRPETLNLMQDREHHQVLRSYVDRTERPPADSPYFLSLSSHQSQVPNTDPDLHRRHVERTRREAQLAALQYEEERMRTKQIQREAVLDFVKQKASLSPQKQSPLDSECPFPSRRSQHTDDSALLVNGFEPLFVFEIDNNTNTIKRRPGTRKQSLSGLNRDSCAAALPNASALSPAKSDDRSNISPGSPTTQTVHLSPPHPGHAALPSYRNPSQRPESFLFRAAVRDEANKVIASSSSRALPPANDSADTRVRQNSKQREEELELIEQLRKNIESRLKVSLPSDLGAALTDGVVLCHLANHVRPRSVPSIHVPSPAVPKLTMAKCRRNVENFLEACRRIGVPQEQLCLPLHILEEKGLTQVAVTVQALLELAPPKQQQLLHLSAV</sequence>
<dbReference type="Pfam" id="PF13855">
    <property type="entry name" value="LRR_8"/>
    <property type="match status" value="2"/>
</dbReference>
<name>A0A803XY13_MELGA</name>
<dbReference type="Proteomes" id="UP000001645">
    <property type="component" value="Chromosome 11"/>
</dbReference>
<dbReference type="PANTHER" id="PTHR48051:SF44">
    <property type="entry name" value="LEUCINE RICH REPEATS AND CALPONIN HOMOLOGY DOMAIN CONTAINING 3"/>
    <property type="match status" value="1"/>
</dbReference>
<dbReference type="GO" id="GO:0005737">
    <property type="term" value="C:cytoplasm"/>
    <property type="evidence" value="ECO:0007669"/>
    <property type="project" value="TreeGrafter"/>
</dbReference>
<dbReference type="AlphaFoldDB" id="A0A803XY13"/>
<dbReference type="InterPro" id="IPR050216">
    <property type="entry name" value="LRR_domain-containing"/>
</dbReference>
<feature type="region of interest" description="Disordered" evidence="3">
    <location>
        <begin position="556"/>
        <end position="599"/>
    </location>
</feature>
<gene>
    <name evidence="5" type="primary">LRCH3</name>
</gene>
<feature type="region of interest" description="Disordered" evidence="3">
    <location>
        <begin position="619"/>
        <end position="645"/>
    </location>
</feature>
<keyword evidence="1" id="KW-0433">Leucine-rich repeat</keyword>
<dbReference type="FunFam" id="1.10.418.10:FF:000021">
    <property type="entry name" value="Leucine-rich repeat and calponin homology domain-containing protein 1 isoform 3"/>
    <property type="match status" value="1"/>
</dbReference>
<dbReference type="OrthoDB" id="660555at2759"/>
<dbReference type="SMART" id="SM00033">
    <property type="entry name" value="CH"/>
    <property type="match status" value="1"/>
</dbReference>
<dbReference type="Pfam" id="PF00307">
    <property type="entry name" value="CH"/>
    <property type="match status" value="1"/>
</dbReference>
<dbReference type="GeneID" id="100538690"/>
<dbReference type="InterPro" id="IPR001611">
    <property type="entry name" value="Leu-rich_rpt"/>
</dbReference>
<keyword evidence="6" id="KW-1185">Reference proteome</keyword>
<dbReference type="RefSeq" id="XP_010715086.1">
    <property type="nucleotide sequence ID" value="XM_010716784.1"/>
</dbReference>
<evidence type="ECO:0000259" key="4">
    <source>
        <dbReference type="PROSITE" id="PS50021"/>
    </source>
</evidence>
<dbReference type="SUPFAM" id="SSF52058">
    <property type="entry name" value="L domain-like"/>
    <property type="match status" value="1"/>
</dbReference>
<dbReference type="CTD" id="84859"/>
<dbReference type="CDD" id="cd21272">
    <property type="entry name" value="CH_LRCH3"/>
    <property type="match status" value="1"/>
</dbReference>
<dbReference type="SMART" id="SM00369">
    <property type="entry name" value="LRR_TYP"/>
    <property type="match status" value="5"/>
</dbReference>
<organism evidence="5 6">
    <name type="scientific">Meleagris gallopavo</name>
    <name type="common">Wild turkey</name>
    <dbReference type="NCBI Taxonomy" id="9103"/>
    <lineage>
        <taxon>Eukaryota</taxon>
        <taxon>Metazoa</taxon>
        <taxon>Chordata</taxon>
        <taxon>Craniata</taxon>
        <taxon>Vertebrata</taxon>
        <taxon>Euteleostomi</taxon>
        <taxon>Archelosauria</taxon>
        <taxon>Archosauria</taxon>
        <taxon>Dinosauria</taxon>
        <taxon>Saurischia</taxon>
        <taxon>Theropoda</taxon>
        <taxon>Coelurosauria</taxon>
        <taxon>Aves</taxon>
        <taxon>Neognathae</taxon>
        <taxon>Galloanserae</taxon>
        <taxon>Galliformes</taxon>
        <taxon>Phasianidae</taxon>
        <taxon>Meleagridinae</taxon>
        <taxon>Meleagris</taxon>
    </lineage>
</organism>
<dbReference type="Ensembl" id="ENSMGAT00000035676.1">
    <property type="protein sequence ID" value="ENSMGAP00000024409.1"/>
    <property type="gene ID" value="ENSMGAG00000007957.2"/>
</dbReference>
<reference evidence="5 6" key="1">
    <citation type="journal article" date="2010" name="PLoS Biol.">
        <title>Multi-platform next-generation sequencing of the domestic turkey (Meleagris gallopavo): genome assembly and analysis.</title>
        <authorList>
            <person name="Dalloul R.A."/>
            <person name="Long J.A."/>
            <person name="Zimin A.V."/>
            <person name="Aslam L."/>
            <person name="Beal K."/>
            <person name="Blomberg L.A."/>
            <person name="Bouffard P."/>
            <person name="Burt D.W."/>
            <person name="Crasta O."/>
            <person name="Crooijmans R.P."/>
            <person name="Cooper K."/>
            <person name="Coulombe R.A."/>
            <person name="De S."/>
            <person name="Delany M.E."/>
            <person name="Dodgson J.B."/>
            <person name="Dong J.J."/>
            <person name="Evans C."/>
            <person name="Frederickson K.M."/>
            <person name="Flicek P."/>
            <person name="Florea L."/>
            <person name="Folkerts O."/>
            <person name="Groenen M.A."/>
            <person name="Harkins T.T."/>
            <person name="Herrero J."/>
            <person name="Hoffmann S."/>
            <person name="Megens H.J."/>
            <person name="Jiang A."/>
            <person name="de Jong P."/>
            <person name="Kaiser P."/>
            <person name="Kim H."/>
            <person name="Kim K.W."/>
            <person name="Kim S."/>
            <person name="Langenberger D."/>
            <person name="Lee M.K."/>
            <person name="Lee T."/>
            <person name="Mane S."/>
            <person name="Marcais G."/>
            <person name="Marz M."/>
            <person name="McElroy A.P."/>
            <person name="Modise T."/>
            <person name="Nefedov M."/>
            <person name="Notredame C."/>
            <person name="Paton I.R."/>
            <person name="Payne W.S."/>
            <person name="Pertea G."/>
            <person name="Prickett D."/>
            <person name="Puiu D."/>
            <person name="Qioa D."/>
            <person name="Raineri E."/>
            <person name="Ruffier M."/>
            <person name="Salzberg S.L."/>
            <person name="Schatz M.C."/>
            <person name="Scheuring C."/>
            <person name="Schmidt C.J."/>
            <person name="Schroeder S."/>
            <person name="Searle S.M."/>
            <person name="Smith E.J."/>
            <person name="Smith J."/>
            <person name="Sonstegard T.S."/>
            <person name="Stadler P.F."/>
            <person name="Tafer H."/>
            <person name="Tu Z.J."/>
            <person name="Van Tassell C.P."/>
            <person name="Vilella A.J."/>
            <person name="Williams K.P."/>
            <person name="Yorke J.A."/>
            <person name="Zhang L."/>
            <person name="Zhang H.B."/>
            <person name="Zhang X."/>
            <person name="Zhang Y."/>
            <person name="Reed K.M."/>
        </authorList>
    </citation>
    <scope>NUCLEOTIDE SEQUENCE [LARGE SCALE GENOMIC DNA]</scope>
</reference>
<feature type="compositionally biased region" description="Polar residues" evidence="3">
    <location>
        <begin position="569"/>
        <end position="581"/>
    </location>
</feature>
<dbReference type="PROSITE" id="PS51450">
    <property type="entry name" value="LRR"/>
    <property type="match status" value="2"/>
</dbReference>
<dbReference type="SMART" id="SM00364">
    <property type="entry name" value="LRR_BAC"/>
    <property type="match status" value="4"/>
</dbReference>
<feature type="region of interest" description="Disordered" evidence="3">
    <location>
        <begin position="481"/>
        <end position="504"/>
    </location>
</feature>
<dbReference type="InterPro" id="IPR001715">
    <property type="entry name" value="CH_dom"/>
</dbReference>
<dbReference type="InterPro" id="IPR003591">
    <property type="entry name" value="Leu-rich_rpt_typical-subtyp"/>
</dbReference>
<evidence type="ECO:0000313" key="5">
    <source>
        <dbReference type="Ensembl" id="ENSMGAP00000024409.1"/>
    </source>
</evidence>
<dbReference type="GeneTree" id="ENSGT00940000158330"/>
<dbReference type="Gene3D" id="1.10.418.10">
    <property type="entry name" value="Calponin-like domain"/>
    <property type="match status" value="1"/>
</dbReference>
<reference evidence="5" key="2">
    <citation type="submission" date="2025-08" db="UniProtKB">
        <authorList>
            <consortium name="Ensembl"/>
        </authorList>
    </citation>
    <scope>IDENTIFICATION</scope>
</reference>
<dbReference type="Bgee" id="ENSMGAG00000007957">
    <property type="expression patterns" value="Expressed in gizzard and 17 other cell types or tissues"/>
</dbReference>
<feature type="compositionally biased region" description="Basic and acidic residues" evidence="3">
    <location>
        <begin position="368"/>
        <end position="385"/>
    </location>
</feature>
<keyword evidence="2" id="KW-0677">Repeat</keyword>
<reference evidence="5" key="3">
    <citation type="submission" date="2025-09" db="UniProtKB">
        <authorList>
            <consortium name="Ensembl"/>
        </authorList>
    </citation>
    <scope>IDENTIFICATION</scope>
</reference>
<proteinExistence type="predicted"/>
<evidence type="ECO:0000256" key="1">
    <source>
        <dbReference type="ARBA" id="ARBA00022614"/>
    </source>
</evidence>
<dbReference type="Gene3D" id="3.80.10.10">
    <property type="entry name" value="Ribonuclease Inhibitor"/>
    <property type="match status" value="2"/>
</dbReference>
<dbReference type="InterPro" id="IPR036872">
    <property type="entry name" value="CH_dom_sf"/>
</dbReference>
<feature type="compositionally biased region" description="Basic and acidic residues" evidence="3">
    <location>
        <begin position="634"/>
        <end position="645"/>
    </location>
</feature>
<evidence type="ECO:0000313" key="6">
    <source>
        <dbReference type="Proteomes" id="UP000001645"/>
    </source>
</evidence>
<protein>
    <submittedName>
        <fullName evidence="5">Leucine rich repeats and calponin homology domain containing 3</fullName>
    </submittedName>
</protein>
<dbReference type="PROSITE" id="PS50021">
    <property type="entry name" value="CH"/>
    <property type="match status" value="1"/>
</dbReference>
<accession>A0A803XY13</accession>
<dbReference type="SUPFAM" id="SSF47576">
    <property type="entry name" value="Calponin-homology domain, CH-domain"/>
    <property type="match status" value="1"/>
</dbReference>
<feature type="domain" description="Calponin-homology (CH)" evidence="4">
    <location>
        <begin position="645"/>
        <end position="758"/>
    </location>
</feature>
<dbReference type="FunFam" id="3.80.10.10:FF:000007">
    <property type="entry name" value="Leucine-rich repeat and calponin homology domain-containing protein 1 isoform 3"/>
    <property type="match status" value="1"/>
</dbReference>
<feature type="region of interest" description="Disordered" evidence="3">
    <location>
        <begin position="353"/>
        <end position="385"/>
    </location>
</feature>
<dbReference type="PANTHER" id="PTHR48051">
    <property type="match status" value="1"/>
</dbReference>
<dbReference type="InterPro" id="IPR032675">
    <property type="entry name" value="LRR_dom_sf"/>
</dbReference>
<evidence type="ECO:0000256" key="2">
    <source>
        <dbReference type="ARBA" id="ARBA00022737"/>
    </source>
</evidence>
<dbReference type="KEGG" id="mgp:100538690"/>